<proteinExistence type="predicted"/>
<feature type="transmembrane region" description="Helical" evidence="10">
    <location>
        <begin position="53"/>
        <end position="74"/>
    </location>
</feature>
<feature type="transmembrane region" description="Helical" evidence="10">
    <location>
        <begin position="228"/>
        <end position="249"/>
    </location>
</feature>
<dbReference type="PANTHER" id="PTHR11157:SF126">
    <property type="entry name" value="ELONGATION OF VERY LONG CHAIN FATTY ACIDS PROTEIN"/>
    <property type="match status" value="1"/>
</dbReference>
<dbReference type="InterPro" id="IPR030457">
    <property type="entry name" value="ELO_CS"/>
</dbReference>
<feature type="transmembrane region" description="Helical" evidence="10">
    <location>
        <begin position="95"/>
        <end position="114"/>
    </location>
</feature>
<dbReference type="GO" id="GO:0005789">
    <property type="term" value="C:endoplasmic reticulum membrane"/>
    <property type="evidence" value="ECO:0007669"/>
    <property type="project" value="TreeGrafter"/>
</dbReference>
<gene>
    <name evidence="11" type="ORF">HKI87_03g22270</name>
</gene>
<dbReference type="EMBL" id="CP151503">
    <property type="protein sequence ID" value="WZN60693.1"/>
    <property type="molecule type" value="Genomic_DNA"/>
</dbReference>
<dbReference type="GO" id="GO:0019367">
    <property type="term" value="P:fatty acid elongation, saturated fatty acid"/>
    <property type="evidence" value="ECO:0007669"/>
    <property type="project" value="TreeGrafter"/>
</dbReference>
<evidence type="ECO:0000313" key="11">
    <source>
        <dbReference type="EMBL" id="WZN60693.1"/>
    </source>
</evidence>
<evidence type="ECO:0000256" key="1">
    <source>
        <dbReference type="ARBA" id="ARBA00004141"/>
    </source>
</evidence>
<sequence>MVTAADLWQRWDGVVADKVFTAFETLFNGGEDIRSSPSPVTKDWPAVSSPTVLVTWALLYLAVVSLGLALITPAEKRKGAPQSAALKIFVNYHNAWLIVLSAFMFASSCYQAYVNEYKFWGQAYNAREVGMAKVIYIFYVSKLYEYLDTYIMLLKGNLKQVSFLHVYHHLSISLIWWAIAYSAPGGDAWYSAALNSLVHVVMYMYYYLMGKSSADPTFRKKYLWWGKYLTSFQMTQFVSMLAQGVYTYLYSDYPKWVSKFLVVYMMTLLVLFLNFFVGKYFGTAGKAKAE</sequence>
<keyword evidence="4 10" id="KW-0812">Transmembrane</keyword>
<evidence type="ECO:0000256" key="10">
    <source>
        <dbReference type="SAM" id="Phobius"/>
    </source>
</evidence>
<keyword evidence="3" id="KW-0808">Transferase</keyword>
<dbReference type="GO" id="GO:0030148">
    <property type="term" value="P:sphingolipid biosynthetic process"/>
    <property type="evidence" value="ECO:0007669"/>
    <property type="project" value="TreeGrafter"/>
</dbReference>
<keyword evidence="7" id="KW-0443">Lipid metabolism</keyword>
<keyword evidence="8 10" id="KW-0472">Membrane</keyword>
<evidence type="ECO:0000256" key="4">
    <source>
        <dbReference type="ARBA" id="ARBA00022692"/>
    </source>
</evidence>
<dbReference type="AlphaFoldDB" id="A0AAX4P3T9"/>
<keyword evidence="2" id="KW-0444">Lipid biosynthesis</keyword>
<keyword evidence="5" id="KW-0276">Fatty acid metabolism</keyword>
<reference evidence="11 12" key="1">
    <citation type="submission" date="2024-03" db="EMBL/GenBank/DDBJ databases">
        <title>Complete genome sequence of the green alga Chloropicon roscoffensis RCC1871.</title>
        <authorList>
            <person name="Lemieux C."/>
            <person name="Pombert J.-F."/>
            <person name="Otis C."/>
            <person name="Turmel M."/>
        </authorList>
    </citation>
    <scope>NUCLEOTIDE SEQUENCE [LARGE SCALE GENOMIC DNA]</scope>
    <source>
        <strain evidence="11 12">RCC1871</strain>
    </source>
</reference>
<feature type="transmembrane region" description="Helical" evidence="10">
    <location>
        <begin position="166"/>
        <end position="183"/>
    </location>
</feature>
<evidence type="ECO:0000256" key="8">
    <source>
        <dbReference type="ARBA" id="ARBA00023136"/>
    </source>
</evidence>
<feature type="transmembrane region" description="Helical" evidence="10">
    <location>
        <begin position="261"/>
        <end position="281"/>
    </location>
</feature>
<evidence type="ECO:0000313" key="12">
    <source>
        <dbReference type="Proteomes" id="UP001472866"/>
    </source>
</evidence>
<dbReference type="GO" id="GO:0034626">
    <property type="term" value="P:fatty acid elongation, polyunsaturated fatty acid"/>
    <property type="evidence" value="ECO:0007669"/>
    <property type="project" value="TreeGrafter"/>
</dbReference>
<evidence type="ECO:0000256" key="6">
    <source>
        <dbReference type="ARBA" id="ARBA00022989"/>
    </source>
</evidence>
<dbReference type="InterPro" id="IPR002076">
    <property type="entry name" value="ELO_fam"/>
</dbReference>
<dbReference type="PANTHER" id="PTHR11157">
    <property type="entry name" value="FATTY ACID ACYL TRANSFERASE-RELATED"/>
    <property type="match status" value="1"/>
</dbReference>
<comment type="subcellular location">
    <subcellularLocation>
        <location evidence="1">Membrane</location>
        <topology evidence="1">Multi-pass membrane protein</topology>
    </subcellularLocation>
</comment>
<protein>
    <submittedName>
        <fullName evidence="11">Elongation of very long chain fatty acids protein</fullName>
    </submittedName>
</protein>
<name>A0AAX4P3T9_9CHLO</name>
<dbReference type="GO" id="GO:0009922">
    <property type="term" value="F:fatty acid elongase activity"/>
    <property type="evidence" value="ECO:0007669"/>
    <property type="project" value="InterPro"/>
</dbReference>
<feature type="transmembrane region" description="Helical" evidence="10">
    <location>
        <begin position="134"/>
        <end position="154"/>
    </location>
</feature>
<dbReference type="Proteomes" id="UP001472866">
    <property type="component" value="Chromosome 03"/>
</dbReference>
<keyword evidence="6 10" id="KW-1133">Transmembrane helix</keyword>
<organism evidence="11 12">
    <name type="scientific">Chloropicon roscoffensis</name>
    <dbReference type="NCBI Taxonomy" id="1461544"/>
    <lineage>
        <taxon>Eukaryota</taxon>
        <taxon>Viridiplantae</taxon>
        <taxon>Chlorophyta</taxon>
        <taxon>Chloropicophyceae</taxon>
        <taxon>Chloropicales</taxon>
        <taxon>Chloropicaceae</taxon>
        <taxon>Chloropicon</taxon>
    </lineage>
</organism>
<keyword evidence="12" id="KW-1185">Reference proteome</keyword>
<dbReference type="PROSITE" id="PS01188">
    <property type="entry name" value="ELO"/>
    <property type="match status" value="1"/>
</dbReference>
<evidence type="ECO:0000256" key="5">
    <source>
        <dbReference type="ARBA" id="ARBA00022832"/>
    </source>
</evidence>
<accession>A0AAX4P3T9</accession>
<dbReference type="Pfam" id="PF01151">
    <property type="entry name" value="ELO"/>
    <property type="match status" value="1"/>
</dbReference>
<keyword evidence="9" id="KW-0275">Fatty acid biosynthesis</keyword>
<evidence type="ECO:0000256" key="3">
    <source>
        <dbReference type="ARBA" id="ARBA00022679"/>
    </source>
</evidence>
<feature type="transmembrane region" description="Helical" evidence="10">
    <location>
        <begin position="189"/>
        <end position="208"/>
    </location>
</feature>
<evidence type="ECO:0000256" key="2">
    <source>
        <dbReference type="ARBA" id="ARBA00022516"/>
    </source>
</evidence>
<dbReference type="GO" id="GO:0042761">
    <property type="term" value="P:very long-chain fatty acid biosynthetic process"/>
    <property type="evidence" value="ECO:0007669"/>
    <property type="project" value="TreeGrafter"/>
</dbReference>
<evidence type="ECO:0000256" key="7">
    <source>
        <dbReference type="ARBA" id="ARBA00023098"/>
    </source>
</evidence>
<evidence type="ECO:0000256" key="9">
    <source>
        <dbReference type="ARBA" id="ARBA00023160"/>
    </source>
</evidence>
<dbReference type="GO" id="GO:0034625">
    <property type="term" value="P:fatty acid elongation, monounsaturated fatty acid"/>
    <property type="evidence" value="ECO:0007669"/>
    <property type="project" value="TreeGrafter"/>
</dbReference>